<proteinExistence type="predicted"/>
<gene>
    <name evidence="2" type="ORF">CTOB1V02_LOCUS4646</name>
</gene>
<evidence type="ECO:0000256" key="1">
    <source>
        <dbReference type="SAM" id="MobiDB-lite"/>
    </source>
</evidence>
<dbReference type="AlphaFoldDB" id="A0A7R8W859"/>
<feature type="region of interest" description="Disordered" evidence="1">
    <location>
        <begin position="287"/>
        <end position="342"/>
    </location>
</feature>
<feature type="region of interest" description="Disordered" evidence="1">
    <location>
        <begin position="380"/>
        <end position="404"/>
    </location>
</feature>
<sequence length="470" mass="50482">MANASEELLSEIEKYLAIPVMQDVIGVVWAAQWGPAGFLLGRIRDCVSPPSPMNWHLNPPAEARDCLVHGEPCRKPCESDEKKESCDVAEGDKEDPIKDCFGTRSGGHDISFNLAQVPDGTAEPGRNMLKQLTFAPAQFAGTSLEEYGSVSVPLKSSIQSKVEVPTKRRSALAASQGDQKVIRHVLPPTDPVSGDAFTRSGYPASGTHPRQATTNWDACVHPEIVSQGPLTERAFDPTDPLPRPLTRRSFDPTDPLPSRESIQGRLSIKSGAIRAIALSRRCVSGPTFYRKSNSDGRSMAQTPNRRRAPTSGSHEGGIGGRGTPSPPFVPRVSPSPLGEGGLTFTLTDSMHNEDDEFVPRLGSHYLTSLLLPTQSGITQETAADPSLPPTHGYLQRCSNPGPRTSTISPETLCWPSFCSQAQLLPTDLHNQSGNSLLAFILLASTVVAHGPPQSVRKLSAGLPSARKHSC</sequence>
<reference evidence="2" key="1">
    <citation type="submission" date="2020-11" db="EMBL/GenBank/DDBJ databases">
        <authorList>
            <person name="Tran Van P."/>
        </authorList>
    </citation>
    <scope>NUCLEOTIDE SEQUENCE</scope>
</reference>
<organism evidence="2">
    <name type="scientific">Cyprideis torosa</name>
    <dbReference type="NCBI Taxonomy" id="163714"/>
    <lineage>
        <taxon>Eukaryota</taxon>
        <taxon>Metazoa</taxon>
        <taxon>Ecdysozoa</taxon>
        <taxon>Arthropoda</taxon>
        <taxon>Crustacea</taxon>
        <taxon>Oligostraca</taxon>
        <taxon>Ostracoda</taxon>
        <taxon>Podocopa</taxon>
        <taxon>Podocopida</taxon>
        <taxon>Cytherocopina</taxon>
        <taxon>Cytheroidea</taxon>
        <taxon>Cytherideidae</taxon>
        <taxon>Cyprideis</taxon>
    </lineage>
</organism>
<name>A0A7R8W859_9CRUS</name>
<feature type="region of interest" description="Disordered" evidence="1">
    <location>
        <begin position="227"/>
        <end position="265"/>
    </location>
</feature>
<accession>A0A7R8W859</accession>
<evidence type="ECO:0000313" key="2">
    <source>
        <dbReference type="EMBL" id="CAD7226731.1"/>
    </source>
</evidence>
<dbReference type="EMBL" id="OB660913">
    <property type="protein sequence ID" value="CAD7226731.1"/>
    <property type="molecule type" value="Genomic_DNA"/>
</dbReference>
<protein>
    <submittedName>
        <fullName evidence="2">Uncharacterized protein</fullName>
    </submittedName>
</protein>